<dbReference type="AlphaFoldDB" id="A0AAW0EVK6"/>
<dbReference type="EMBL" id="JAECZO010000119">
    <property type="protein sequence ID" value="KAK7197769.1"/>
    <property type="molecule type" value="Genomic_DNA"/>
</dbReference>
<gene>
    <name evidence="2" type="ORF">NESM_000729500</name>
</gene>
<feature type="region of interest" description="Disordered" evidence="1">
    <location>
        <begin position="420"/>
        <end position="440"/>
    </location>
</feature>
<evidence type="ECO:0000256" key="1">
    <source>
        <dbReference type="SAM" id="MobiDB-lite"/>
    </source>
</evidence>
<accession>A0AAW0EVK6</accession>
<name>A0AAW0EVK6_9TRYP</name>
<organism evidence="2 3">
    <name type="scientific">Novymonas esmeraldas</name>
    <dbReference type="NCBI Taxonomy" id="1808958"/>
    <lineage>
        <taxon>Eukaryota</taxon>
        <taxon>Discoba</taxon>
        <taxon>Euglenozoa</taxon>
        <taxon>Kinetoplastea</taxon>
        <taxon>Metakinetoplastina</taxon>
        <taxon>Trypanosomatida</taxon>
        <taxon>Trypanosomatidae</taxon>
        <taxon>Novymonas</taxon>
    </lineage>
</organism>
<reference evidence="2 3" key="1">
    <citation type="journal article" date="2021" name="MBio">
        <title>A New Model Trypanosomatid, Novymonas esmeraldas: Genomic Perception of Its 'Candidatus Pandoraea novymonadis' Endosymbiont.</title>
        <authorList>
            <person name="Zakharova A."/>
            <person name="Saura A."/>
            <person name="Butenko A."/>
            <person name="Podesvova L."/>
            <person name="Warmusova S."/>
            <person name="Kostygov A.Y."/>
            <person name="Nenarokova A."/>
            <person name="Lukes J."/>
            <person name="Opperdoes F.R."/>
            <person name="Yurchenko V."/>
        </authorList>
    </citation>
    <scope>NUCLEOTIDE SEQUENCE [LARGE SCALE GENOMIC DNA]</scope>
    <source>
        <strain evidence="2 3">E262AT.01</strain>
    </source>
</reference>
<protein>
    <submittedName>
        <fullName evidence="2">Uncharacterized protein</fullName>
    </submittedName>
</protein>
<feature type="compositionally biased region" description="Low complexity" evidence="1">
    <location>
        <begin position="208"/>
        <end position="232"/>
    </location>
</feature>
<keyword evidence="3" id="KW-1185">Reference proteome</keyword>
<sequence length="440" mass="46964">MSRHARRGSPCRSPSSPDHSPVDGQPSERLLRLLTRPRAQGGYGGRLNYTEFSTLASSLGWNLEDMDDCWYDIMMGEPCAEAADMTRVAECVCSYCLASPLPILERQSAAAVSPGGAVASATPPRLTSPSMDWDATVQLSPPTPPSRAAETVAHATPERTSTAVSPRPAHCTLERRRAGAGRSPRYTVGTASSEHKKVAAPPRPSAVSTTAHSRQRRASASPATAAPRATEAPGRAVFFRLYEDAMEQQRRRATAAPPDDDAAAECTFHPRVTPYAHTTPDGADAPYNRPTQSYFAKLTAQDRRDSLDAESPPSPRVSYHPAPGPSSTVPTGYVEGVARLRSYLASRHARASFEAGLRGSSPTDVDRLIAAPILRLPVTVDGAAEAIDVRLAASAMCTRAARPRSPRADVATYQRRCDTHHRSTPAALSGAATLSRAPSL</sequence>
<dbReference type="Proteomes" id="UP001430356">
    <property type="component" value="Unassembled WGS sequence"/>
</dbReference>
<feature type="region of interest" description="Disordered" evidence="1">
    <location>
        <begin position="1"/>
        <end position="26"/>
    </location>
</feature>
<proteinExistence type="predicted"/>
<feature type="region of interest" description="Disordered" evidence="1">
    <location>
        <begin position="271"/>
        <end position="290"/>
    </location>
</feature>
<evidence type="ECO:0000313" key="2">
    <source>
        <dbReference type="EMBL" id="KAK7197769.1"/>
    </source>
</evidence>
<comment type="caution">
    <text evidence="2">The sequence shown here is derived from an EMBL/GenBank/DDBJ whole genome shotgun (WGS) entry which is preliminary data.</text>
</comment>
<evidence type="ECO:0000313" key="3">
    <source>
        <dbReference type="Proteomes" id="UP001430356"/>
    </source>
</evidence>
<feature type="region of interest" description="Disordered" evidence="1">
    <location>
        <begin position="301"/>
        <end position="331"/>
    </location>
</feature>
<feature type="region of interest" description="Disordered" evidence="1">
    <location>
        <begin position="138"/>
        <end position="232"/>
    </location>
</feature>